<accession>Q5YLZ4</accession>
<evidence type="ECO:0000313" key="1">
    <source>
        <dbReference type="EMBL" id="BAD62520.1"/>
    </source>
</evidence>
<reference evidence="2" key="1">
    <citation type="journal article" date="2005" name="Nature">
        <title>The map-based sequence of the rice genome.</title>
        <authorList>
            <consortium name="International rice genome sequencing project (IRGSP)"/>
            <person name="Matsumoto T."/>
            <person name="Wu J."/>
            <person name="Kanamori H."/>
            <person name="Katayose Y."/>
            <person name="Fujisawa M."/>
            <person name="Namiki N."/>
            <person name="Mizuno H."/>
            <person name="Yamamoto K."/>
            <person name="Antonio B.A."/>
            <person name="Baba T."/>
            <person name="Sakata K."/>
            <person name="Nagamura Y."/>
            <person name="Aoki H."/>
            <person name="Arikawa K."/>
            <person name="Arita K."/>
            <person name="Bito T."/>
            <person name="Chiden Y."/>
            <person name="Fujitsuka N."/>
            <person name="Fukunaka R."/>
            <person name="Hamada M."/>
            <person name="Harada C."/>
            <person name="Hayashi A."/>
            <person name="Hijishita S."/>
            <person name="Honda M."/>
            <person name="Hosokawa S."/>
            <person name="Ichikawa Y."/>
            <person name="Idonuma A."/>
            <person name="Iijima M."/>
            <person name="Ikeda M."/>
            <person name="Ikeno M."/>
            <person name="Ito K."/>
            <person name="Ito S."/>
            <person name="Ito T."/>
            <person name="Ito Y."/>
            <person name="Ito Y."/>
            <person name="Iwabuchi A."/>
            <person name="Kamiya K."/>
            <person name="Karasawa W."/>
            <person name="Kurita K."/>
            <person name="Katagiri S."/>
            <person name="Kikuta A."/>
            <person name="Kobayashi H."/>
            <person name="Kobayashi N."/>
            <person name="Machita K."/>
            <person name="Maehara T."/>
            <person name="Masukawa M."/>
            <person name="Mizubayashi T."/>
            <person name="Mukai Y."/>
            <person name="Nagasaki H."/>
            <person name="Nagata Y."/>
            <person name="Naito S."/>
            <person name="Nakashima M."/>
            <person name="Nakama Y."/>
            <person name="Nakamichi Y."/>
            <person name="Nakamura M."/>
            <person name="Meguro A."/>
            <person name="Negishi M."/>
            <person name="Ohta I."/>
            <person name="Ohta T."/>
            <person name="Okamoto M."/>
            <person name="Ono N."/>
            <person name="Saji S."/>
            <person name="Sakaguchi M."/>
            <person name="Sakai K."/>
            <person name="Shibata M."/>
            <person name="Shimokawa T."/>
            <person name="Song J."/>
            <person name="Takazaki Y."/>
            <person name="Terasawa K."/>
            <person name="Tsugane M."/>
            <person name="Tsuji K."/>
            <person name="Ueda S."/>
            <person name="Waki K."/>
            <person name="Yamagata H."/>
            <person name="Yamamoto M."/>
            <person name="Yamamoto S."/>
            <person name="Yamane H."/>
            <person name="Yoshiki S."/>
            <person name="Yoshihara R."/>
            <person name="Yukawa K."/>
            <person name="Zhong H."/>
            <person name="Yano M."/>
            <person name="Yuan Q."/>
            <person name="Ouyang S."/>
            <person name="Liu J."/>
            <person name="Jones K.M."/>
            <person name="Gansberger K."/>
            <person name="Moffat K."/>
            <person name="Hill J."/>
            <person name="Bera J."/>
            <person name="Fadrosh D."/>
            <person name="Jin S."/>
            <person name="Johri S."/>
            <person name="Kim M."/>
            <person name="Overton L."/>
            <person name="Reardon M."/>
            <person name="Tsitrin T."/>
            <person name="Vuong H."/>
            <person name="Weaver B."/>
            <person name="Ciecko A."/>
            <person name="Tallon L."/>
            <person name="Jackson J."/>
            <person name="Pai G."/>
            <person name="Aken S.V."/>
            <person name="Utterback T."/>
            <person name="Reidmuller S."/>
            <person name="Feldblyum T."/>
            <person name="Hsiao J."/>
            <person name="Zismann V."/>
            <person name="Iobst S."/>
            <person name="de Vazeille A.R."/>
            <person name="Buell C.R."/>
            <person name="Ying K."/>
            <person name="Li Y."/>
            <person name="Lu T."/>
            <person name="Huang Y."/>
            <person name="Zhao Q."/>
            <person name="Feng Q."/>
            <person name="Zhang L."/>
            <person name="Zhu J."/>
            <person name="Weng Q."/>
            <person name="Mu J."/>
            <person name="Lu Y."/>
            <person name="Fan D."/>
            <person name="Liu Y."/>
            <person name="Guan J."/>
            <person name="Zhang Y."/>
            <person name="Yu S."/>
            <person name="Liu X."/>
            <person name="Zhang Y."/>
            <person name="Hong G."/>
            <person name="Han B."/>
            <person name="Choisne N."/>
            <person name="Demange N."/>
            <person name="Orjeda G."/>
            <person name="Samain S."/>
            <person name="Cattolico L."/>
            <person name="Pelletier E."/>
            <person name="Couloux A."/>
            <person name="Segurens B."/>
            <person name="Wincker P."/>
            <person name="D'Hont A."/>
            <person name="Scarpelli C."/>
            <person name="Weissenbach J."/>
            <person name="Salanoubat M."/>
            <person name="Quetier F."/>
            <person name="Yu Y."/>
            <person name="Kim H.R."/>
            <person name="Rambo T."/>
            <person name="Currie J."/>
            <person name="Collura K."/>
            <person name="Luo M."/>
            <person name="Yang T."/>
            <person name="Ammiraju J.S.S."/>
            <person name="Engler F."/>
            <person name="Soderlund C."/>
            <person name="Wing R.A."/>
            <person name="Palmer L.E."/>
            <person name="de la Bastide M."/>
            <person name="Spiegel L."/>
            <person name="Nascimento L."/>
            <person name="Zutavern T."/>
            <person name="O'Shaughnessy A."/>
            <person name="Dike S."/>
            <person name="Dedhia N."/>
            <person name="Preston R."/>
            <person name="Balija V."/>
            <person name="McCombie W.R."/>
            <person name="Chow T."/>
            <person name="Chen H."/>
            <person name="Chung M."/>
            <person name="Chen C."/>
            <person name="Shaw J."/>
            <person name="Wu H."/>
            <person name="Hsiao K."/>
            <person name="Chao Y."/>
            <person name="Chu M."/>
            <person name="Cheng C."/>
            <person name="Hour A."/>
            <person name="Lee P."/>
            <person name="Lin S."/>
            <person name="Lin Y."/>
            <person name="Liou J."/>
            <person name="Liu S."/>
            <person name="Hsing Y."/>
            <person name="Raghuvanshi S."/>
            <person name="Mohanty A."/>
            <person name="Bharti A.K."/>
            <person name="Gaur A."/>
            <person name="Gupta V."/>
            <person name="Kumar D."/>
            <person name="Ravi V."/>
            <person name="Vij S."/>
            <person name="Kapur A."/>
            <person name="Khurana P."/>
            <person name="Khurana P."/>
            <person name="Khurana J.P."/>
            <person name="Tyagi A.K."/>
            <person name="Gaikwad K."/>
            <person name="Singh A."/>
            <person name="Dalal V."/>
            <person name="Srivastava S."/>
            <person name="Dixit A."/>
            <person name="Pal A.K."/>
            <person name="Ghazi I.A."/>
            <person name="Yadav M."/>
            <person name="Pandit A."/>
            <person name="Bhargava A."/>
            <person name="Sureshbabu K."/>
            <person name="Batra K."/>
            <person name="Sharma T.R."/>
            <person name="Mohapatra T."/>
            <person name="Singh N.K."/>
            <person name="Messing J."/>
            <person name="Nelson A.B."/>
            <person name="Fuks G."/>
            <person name="Kavchok S."/>
            <person name="Keizer G."/>
            <person name="Linton E."/>
            <person name="Llaca V."/>
            <person name="Song R."/>
            <person name="Tanyolac B."/>
            <person name="Young S."/>
            <person name="Ho-Il K."/>
            <person name="Hahn J.H."/>
            <person name="Sangsakoo G."/>
            <person name="Vanavichit A."/>
            <person name="de Mattos Luiz.A.T."/>
            <person name="Zimmer P.D."/>
            <person name="Malone G."/>
            <person name="Dellagostin O."/>
            <person name="de Oliveira A.C."/>
            <person name="Bevan M."/>
            <person name="Bancroft I."/>
            <person name="Minx P."/>
            <person name="Cordum H."/>
            <person name="Wilson R."/>
            <person name="Cheng Z."/>
            <person name="Jin W."/>
            <person name="Jiang J."/>
            <person name="Leong S.A."/>
            <person name="Iwama H."/>
            <person name="Gojobori T."/>
            <person name="Itoh T."/>
            <person name="Niimura Y."/>
            <person name="Fujii Y."/>
            <person name="Habara T."/>
            <person name="Sakai H."/>
            <person name="Sato Y."/>
            <person name="Wilson G."/>
            <person name="Kumar K."/>
            <person name="McCouch S."/>
            <person name="Juretic N."/>
            <person name="Hoen D."/>
            <person name="Wright S."/>
            <person name="Bruskiewich R."/>
            <person name="Bureau T."/>
            <person name="Miyao A."/>
            <person name="Hirochika H."/>
            <person name="Nishikawa T."/>
            <person name="Kadowaki K."/>
            <person name="Sugiura M."/>
            <person name="Burr B."/>
            <person name="Sasaki T."/>
        </authorList>
    </citation>
    <scope>NUCLEOTIDE SEQUENCE [LARGE SCALE GENOMIC DNA]</scope>
    <source>
        <strain evidence="2">cv. Nipponbare</strain>
    </source>
</reference>
<proteinExistence type="predicted"/>
<gene>
    <name evidence="1" type="primary">P0535F09.22</name>
</gene>
<reference evidence="2" key="2">
    <citation type="journal article" date="2008" name="Nucleic Acids Res.">
        <title>The rice annotation project database (RAP-DB): 2008 update.</title>
        <authorList>
            <consortium name="The rice annotation project (RAP)"/>
        </authorList>
    </citation>
    <scope>GENOME REANNOTATION</scope>
    <source>
        <strain evidence="2">cv. Nipponbare</strain>
    </source>
</reference>
<protein>
    <submittedName>
        <fullName evidence="1">Uncharacterized protein</fullName>
    </submittedName>
</protein>
<organism evidence="1 2">
    <name type="scientific">Oryza sativa subsp. japonica</name>
    <name type="common">Rice</name>
    <dbReference type="NCBI Taxonomy" id="39947"/>
    <lineage>
        <taxon>Eukaryota</taxon>
        <taxon>Viridiplantae</taxon>
        <taxon>Streptophyta</taxon>
        <taxon>Embryophyta</taxon>
        <taxon>Tracheophyta</taxon>
        <taxon>Spermatophyta</taxon>
        <taxon>Magnoliopsida</taxon>
        <taxon>Liliopsida</taxon>
        <taxon>Poales</taxon>
        <taxon>Poaceae</taxon>
        <taxon>BOP clade</taxon>
        <taxon>Oryzoideae</taxon>
        <taxon>Oryzeae</taxon>
        <taxon>Oryzinae</taxon>
        <taxon>Oryza</taxon>
        <taxon>Oryza sativa</taxon>
    </lineage>
</organism>
<evidence type="ECO:0000313" key="2">
    <source>
        <dbReference type="Proteomes" id="UP000000763"/>
    </source>
</evidence>
<dbReference type="Proteomes" id="UP000000763">
    <property type="component" value="Chromosome 6"/>
</dbReference>
<sequence>MVDRQQHAHIRHSAMGRWLPHAHRPPAPDQAHAHQHRRRALPIVLLTSPIWVHVAIVVADEAATTFHSFMVKKEALKTSLPRPIICFSDRCAAAVEAFCGGPCLVLGCVDAIMDSFRLTLDLGCGDTELTMTEVSPHKSFLIRWSIPTEEMRSYSVRFSYSFLTRSITD</sequence>
<dbReference type="EMBL" id="AP007231">
    <property type="protein sequence ID" value="BAD62520.1"/>
    <property type="molecule type" value="Genomic_DNA"/>
</dbReference>
<name>Q5YLZ4_ORYSJ</name>
<dbReference type="AlphaFoldDB" id="Q5YLZ4"/>